<protein>
    <submittedName>
        <fullName evidence="3">Bifunctional oligoribonuclease/PAP phosphatase NrnA</fullName>
    </submittedName>
</protein>
<accession>A0A845L5Z6</accession>
<dbReference type="Gene3D" id="3.90.1640.10">
    <property type="entry name" value="inorganic pyrophosphatase (n-terminal core)"/>
    <property type="match status" value="1"/>
</dbReference>
<dbReference type="PANTHER" id="PTHR47618">
    <property type="entry name" value="BIFUNCTIONAL OLIGORIBONUCLEASE AND PAP PHOSPHATASE NRNA"/>
    <property type="match status" value="1"/>
</dbReference>
<dbReference type="SUPFAM" id="SSF64182">
    <property type="entry name" value="DHH phosphoesterases"/>
    <property type="match status" value="1"/>
</dbReference>
<dbReference type="InterPro" id="IPR001667">
    <property type="entry name" value="DDH_dom"/>
</dbReference>
<comment type="caution">
    <text evidence="3">The sequence shown here is derived from an EMBL/GenBank/DDBJ whole genome shotgun (WGS) entry which is preliminary data.</text>
</comment>
<feature type="domain" description="DHHA1" evidence="2">
    <location>
        <begin position="242"/>
        <end position="326"/>
    </location>
</feature>
<feature type="domain" description="DDH" evidence="1">
    <location>
        <begin position="23"/>
        <end position="164"/>
    </location>
</feature>
<evidence type="ECO:0000259" key="2">
    <source>
        <dbReference type="Pfam" id="PF02272"/>
    </source>
</evidence>
<dbReference type="Pfam" id="PF02272">
    <property type="entry name" value="DHHA1"/>
    <property type="match status" value="1"/>
</dbReference>
<dbReference type="AlphaFoldDB" id="A0A845L5Z6"/>
<dbReference type="InterPro" id="IPR038763">
    <property type="entry name" value="DHH_sf"/>
</dbReference>
<proteinExistence type="predicted"/>
<gene>
    <name evidence="3" type="ORF">GTO91_15575</name>
</gene>
<evidence type="ECO:0000313" key="3">
    <source>
        <dbReference type="EMBL" id="MZP31126.1"/>
    </source>
</evidence>
<sequence>MMQKPPAEGELGQVIAHLSAASRILLIVHKVPDGDCLGSVSAMLSVLLAEGKETAAFCEDPAPVGYRFLPNLSRLYHAETMPPFQPDLIVVLDSADRGRIGEAVRLLDGNAPVVNIDHHIGNSRFGDINWLDPAAPACGEMIYTLCREAGWMITPDVATALYTAVMTDTGSFQYANTTADTLRLAAELRDLGARANEIREEVYERKPLAYLSLLSAALPTLQVSGEGRVAWLRVTGETIAASGAGANDCDGLINYPRAIDGVQVALLFREVSAGEIKVGFRSKGDIDVYAIARRFGGGGHRRASGCTFLGRLEEAEAQIVQAVMEQLGTA</sequence>
<dbReference type="RefSeq" id="WP_161259647.1">
    <property type="nucleotide sequence ID" value="NZ_WXEY01000026.1"/>
</dbReference>
<keyword evidence="4" id="KW-1185">Reference proteome</keyword>
<reference evidence="3 4" key="1">
    <citation type="submission" date="2020-01" db="EMBL/GenBank/DDBJ databases">
        <title>Whole-genome sequence of Heliobacterium undosum DSM 13378.</title>
        <authorList>
            <person name="Kyndt J.A."/>
            <person name="Meyer T.E."/>
        </authorList>
    </citation>
    <scope>NUCLEOTIDE SEQUENCE [LARGE SCALE GENOMIC DNA]</scope>
    <source>
        <strain evidence="3 4">DSM 13378</strain>
    </source>
</reference>
<dbReference type="Proteomes" id="UP000463470">
    <property type="component" value="Unassembled WGS sequence"/>
</dbReference>
<dbReference type="GO" id="GO:0003676">
    <property type="term" value="F:nucleic acid binding"/>
    <property type="evidence" value="ECO:0007669"/>
    <property type="project" value="InterPro"/>
</dbReference>
<dbReference type="InterPro" id="IPR003156">
    <property type="entry name" value="DHHA1_dom"/>
</dbReference>
<dbReference type="EMBL" id="WXEY01000026">
    <property type="protein sequence ID" value="MZP31126.1"/>
    <property type="molecule type" value="Genomic_DNA"/>
</dbReference>
<dbReference type="PANTHER" id="PTHR47618:SF1">
    <property type="entry name" value="BIFUNCTIONAL OLIGORIBONUCLEASE AND PAP PHOSPHATASE NRNA"/>
    <property type="match status" value="1"/>
</dbReference>
<dbReference type="InterPro" id="IPR051319">
    <property type="entry name" value="Oligoribo/pAp-PDE_c-di-AMP_PDE"/>
</dbReference>
<evidence type="ECO:0000313" key="4">
    <source>
        <dbReference type="Proteomes" id="UP000463470"/>
    </source>
</evidence>
<name>A0A845L5Z6_9FIRM</name>
<organism evidence="3 4">
    <name type="scientific">Heliomicrobium undosum</name>
    <dbReference type="NCBI Taxonomy" id="121734"/>
    <lineage>
        <taxon>Bacteria</taxon>
        <taxon>Bacillati</taxon>
        <taxon>Bacillota</taxon>
        <taxon>Clostridia</taxon>
        <taxon>Eubacteriales</taxon>
        <taxon>Heliobacteriaceae</taxon>
        <taxon>Heliomicrobium</taxon>
    </lineage>
</organism>
<evidence type="ECO:0000259" key="1">
    <source>
        <dbReference type="Pfam" id="PF01368"/>
    </source>
</evidence>
<dbReference type="Pfam" id="PF01368">
    <property type="entry name" value="DHH"/>
    <property type="match status" value="1"/>
</dbReference>
<dbReference type="OrthoDB" id="9803668at2"/>
<dbReference type="Gene3D" id="3.10.310.30">
    <property type="match status" value="1"/>
</dbReference>